<keyword evidence="1" id="KW-0808">Transferase</keyword>
<dbReference type="GO" id="GO:0004674">
    <property type="term" value="F:protein serine/threonine kinase activity"/>
    <property type="evidence" value="ECO:0007669"/>
    <property type="project" value="TreeGrafter"/>
</dbReference>
<dbReference type="InterPro" id="IPR008271">
    <property type="entry name" value="Ser/Thr_kinase_AS"/>
</dbReference>
<keyword evidence="2" id="KW-0677">Repeat</keyword>
<dbReference type="PROSITE" id="PS00108">
    <property type="entry name" value="PROTEIN_KINASE_ST"/>
    <property type="match status" value="1"/>
</dbReference>
<dbReference type="InterPro" id="IPR003409">
    <property type="entry name" value="MORN"/>
</dbReference>
<protein>
    <recommendedName>
        <fullName evidence="6">Protein kinase domain-containing protein</fullName>
    </recommendedName>
</protein>
<proteinExistence type="predicted"/>
<name>A0A8J8NTR7_HALGN</name>
<keyword evidence="5" id="KW-0067">ATP-binding</keyword>
<dbReference type="SMART" id="SM00698">
    <property type="entry name" value="MORN"/>
    <property type="match status" value="3"/>
</dbReference>
<dbReference type="Gene3D" id="1.10.510.10">
    <property type="entry name" value="Transferase(Phosphotransferase) domain 1"/>
    <property type="match status" value="1"/>
</dbReference>
<accession>A0A8J8NTR7</accession>
<dbReference type="PROSITE" id="PS50011">
    <property type="entry name" value="PROTEIN_KINASE_DOM"/>
    <property type="match status" value="1"/>
</dbReference>
<dbReference type="GO" id="GO:0005524">
    <property type="term" value="F:ATP binding"/>
    <property type="evidence" value="ECO:0007669"/>
    <property type="project" value="UniProtKB-KW"/>
</dbReference>
<dbReference type="InterPro" id="IPR050660">
    <property type="entry name" value="NEK_Ser/Thr_kinase"/>
</dbReference>
<feature type="domain" description="Protein kinase" evidence="6">
    <location>
        <begin position="11"/>
        <end position="280"/>
    </location>
</feature>
<dbReference type="Pfam" id="PF00069">
    <property type="entry name" value="Pkinase"/>
    <property type="match status" value="1"/>
</dbReference>
<organism evidence="7 8">
    <name type="scientific">Halteria grandinella</name>
    <dbReference type="NCBI Taxonomy" id="5974"/>
    <lineage>
        <taxon>Eukaryota</taxon>
        <taxon>Sar</taxon>
        <taxon>Alveolata</taxon>
        <taxon>Ciliophora</taxon>
        <taxon>Intramacronucleata</taxon>
        <taxon>Spirotrichea</taxon>
        <taxon>Stichotrichia</taxon>
        <taxon>Sporadotrichida</taxon>
        <taxon>Halteriidae</taxon>
        <taxon>Halteria</taxon>
    </lineage>
</organism>
<evidence type="ECO:0000256" key="1">
    <source>
        <dbReference type="ARBA" id="ARBA00022679"/>
    </source>
</evidence>
<dbReference type="PANTHER" id="PTHR43671">
    <property type="entry name" value="SERINE/THREONINE-PROTEIN KINASE NEK"/>
    <property type="match status" value="1"/>
</dbReference>
<dbReference type="SUPFAM" id="SSF82185">
    <property type="entry name" value="Histone H3 K4-specific methyltransferase SET7/9 N-terminal domain"/>
    <property type="match status" value="1"/>
</dbReference>
<dbReference type="InterPro" id="IPR000719">
    <property type="entry name" value="Prot_kinase_dom"/>
</dbReference>
<dbReference type="SMART" id="SM00220">
    <property type="entry name" value="S_TKc"/>
    <property type="match status" value="1"/>
</dbReference>
<dbReference type="SUPFAM" id="SSF56112">
    <property type="entry name" value="Protein kinase-like (PK-like)"/>
    <property type="match status" value="1"/>
</dbReference>
<evidence type="ECO:0000313" key="8">
    <source>
        <dbReference type="Proteomes" id="UP000785679"/>
    </source>
</evidence>
<dbReference type="Gene3D" id="2.20.110.10">
    <property type="entry name" value="Histone H3 K4-specific methyltransferase SET7/9 N-terminal domain"/>
    <property type="match status" value="1"/>
</dbReference>
<evidence type="ECO:0000256" key="3">
    <source>
        <dbReference type="ARBA" id="ARBA00022741"/>
    </source>
</evidence>
<dbReference type="OrthoDB" id="291146at2759"/>
<keyword evidence="8" id="KW-1185">Reference proteome</keyword>
<evidence type="ECO:0000256" key="4">
    <source>
        <dbReference type="ARBA" id="ARBA00022777"/>
    </source>
</evidence>
<evidence type="ECO:0000259" key="6">
    <source>
        <dbReference type="PROSITE" id="PS50011"/>
    </source>
</evidence>
<comment type="caution">
    <text evidence="7">The sequence shown here is derived from an EMBL/GenBank/DDBJ whole genome shotgun (WGS) entry which is preliminary data.</text>
</comment>
<keyword evidence="4" id="KW-0418">Kinase</keyword>
<evidence type="ECO:0000256" key="2">
    <source>
        <dbReference type="ARBA" id="ARBA00022737"/>
    </source>
</evidence>
<gene>
    <name evidence="7" type="ORF">FGO68_gene12790</name>
</gene>
<dbReference type="InterPro" id="IPR011009">
    <property type="entry name" value="Kinase-like_dom_sf"/>
</dbReference>
<keyword evidence="3" id="KW-0547">Nucleotide-binding</keyword>
<evidence type="ECO:0000313" key="7">
    <source>
        <dbReference type="EMBL" id="TNV80564.1"/>
    </source>
</evidence>
<dbReference type="PANTHER" id="PTHR43671:SF106">
    <property type="entry name" value="NIMA-LIKE KINASE"/>
    <property type="match status" value="1"/>
</dbReference>
<reference evidence="7" key="1">
    <citation type="submission" date="2019-06" db="EMBL/GenBank/DDBJ databases">
        <authorList>
            <person name="Zheng W."/>
        </authorList>
    </citation>
    <scope>NUCLEOTIDE SEQUENCE</scope>
    <source>
        <strain evidence="7">QDHG01</strain>
    </source>
</reference>
<dbReference type="EMBL" id="RRYP01007343">
    <property type="protein sequence ID" value="TNV80564.1"/>
    <property type="molecule type" value="Genomic_DNA"/>
</dbReference>
<dbReference type="Proteomes" id="UP000785679">
    <property type="component" value="Unassembled WGS sequence"/>
</dbReference>
<evidence type="ECO:0000256" key="5">
    <source>
        <dbReference type="ARBA" id="ARBA00022840"/>
    </source>
</evidence>
<dbReference type="AlphaFoldDB" id="A0A8J8NTR7"/>
<sequence>MEPAPKIIHGYKLIKYLGEGSFCETHLAVHMETHKQCALKIQLDLKTFDKRATCRQQIQNEIECLEKLKKLNYPFLVKFIESFPLSDNDSAYRDCIVLEYADGCDLRARMNALKKPISENQALLWFTEVILALARMEQFKYFHRDMKPDNILIFGEAFGGVAKVGDFGSTNKIDSTNMTLCVGTFCYLAPEKATKKYDEKSDVWSMAITLFEMITGGGHPIQFDFEERTLFEYMSELPHLPLKQMPSNISSACKDLITRMLQKNPNDRPSFTDIIRTPIIYSTVQLITEREILGMEIAEQIINYYRCIDLDISPLISFQVEEKKEIPNLPSKMSIALVDQPFSQLSLQPSPALQFTQQGLDDFLQQIRHKGDDKKNRLVDEAIQWGLSLIRLNNNSQNKEVKQLPFEGDQWHKSGLYYGEQADGKRDGYGLLYCINNYGWPYLFECHWKQGQPLRGKSVSINDDNQWRKYEGPFDTEYKCTGIGKFQREDGSGYEGGQKDGMAHGLGRQTFPNGNYLEGQQEYNKFIGIHKHFSKEGKLLHNIAYKNGKEVFREKA</sequence>